<dbReference type="GO" id="GO:0008270">
    <property type="term" value="F:zinc ion binding"/>
    <property type="evidence" value="ECO:0007669"/>
    <property type="project" value="InterPro"/>
</dbReference>
<dbReference type="Pfam" id="PF02127">
    <property type="entry name" value="Peptidase_M18"/>
    <property type="match status" value="1"/>
</dbReference>
<gene>
    <name evidence="4" type="ORF">CM83_23697</name>
</gene>
<organism evidence="4">
    <name type="scientific">Lygus hesperus</name>
    <name type="common">Western plant bug</name>
    <dbReference type="NCBI Taxonomy" id="30085"/>
    <lineage>
        <taxon>Eukaryota</taxon>
        <taxon>Metazoa</taxon>
        <taxon>Ecdysozoa</taxon>
        <taxon>Arthropoda</taxon>
        <taxon>Hexapoda</taxon>
        <taxon>Insecta</taxon>
        <taxon>Pterygota</taxon>
        <taxon>Neoptera</taxon>
        <taxon>Paraneoptera</taxon>
        <taxon>Hemiptera</taxon>
        <taxon>Heteroptera</taxon>
        <taxon>Panheteroptera</taxon>
        <taxon>Cimicomorpha</taxon>
        <taxon>Miridae</taxon>
        <taxon>Mirini</taxon>
        <taxon>Lygus</taxon>
    </lineage>
</organism>
<dbReference type="Gene3D" id="3.40.630.10">
    <property type="entry name" value="Zn peptidases"/>
    <property type="match status" value="1"/>
</dbReference>
<evidence type="ECO:0000256" key="1">
    <source>
        <dbReference type="ARBA" id="ARBA00001335"/>
    </source>
</evidence>
<dbReference type="MEROPS" id="M18.A02"/>
<dbReference type="PRINTS" id="PR00932">
    <property type="entry name" value="AMINO1PTASE"/>
</dbReference>
<dbReference type="PANTHER" id="PTHR28570">
    <property type="entry name" value="ASPARTYL AMINOPEPTIDASE"/>
    <property type="match status" value="1"/>
</dbReference>
<evidence type="ECO:0000256" key="3">
    <source>
        <dbReference type="RuleBase" id="RU004386"/>
    </source>
</evidence>
<dbReference type="SUPFAM" id="SSF53187">
    <property type="entry name" value="Zn-dependent exopeptidases"/>
    <property type="match status" value="1"/>
</dbReference>
<dbReference type="AlphaFoldDB" id="A0A0A9Y1J7"/>
<dbReference type="GO" id="GO:0008237">
    <property type="term" value="F:metallopeptidase activity"/>
    <property type="evidence" value="ECO:0007669"/>
    <property type="project" value="UniProtKB-KW"/>
</dbReference>
<accession>A0A0A9Y1J7</accession>
<keyword evidence="3" id="KW-0479">Metal-binding</keyword>
<evidence type="ECO:0000256" key="2">
    <source>
        <dbReference type="ARBA" id="ARBA00011965"/>
    </source>
</evidence>
<dbReference type="PANTHER" id="PTHR28570:SF3">
    <property type="entry name" value="ASPARTYL AMINOPEPTIDASE"/>
    <property type="match status" value="1"/>
</dbReference>
<dbReference type="EMBL" id="GBHO01018093">
    <property type="protein sequence ID" value="JAG25511.1"/>
    <property type="molecule type" value="Transcribed_RNA"/>
</dbReference>
<dbReference type="EC" id="3.4.11.21" evidence="2"/>
<keyword evidence="3" id="KW-0482">Metalloprotease</keyword>
<dbReference type="GO" id="GO:0006508">
    <property type="term" value="P:proteolysis"/>
    <property type="evidence" value="ECO:0007669"/>
    <property type="project" value="UniProtKB-KW"/>
</dbReference>
<proteinExistence type="inferred from homology"/>
<dbReference type="InterPro" id="IPR001948">
    <property type="entry name" value="Peptidase_M18"/>
</dbReference>
<sequence>MIDVIDRIIHGQCTRAVFAANSFLLSVDGAHAYHPNYKDRYEDAHCALMHKGPVLKYNTNKRYATNGISAAVIKQIAKQHQIPIQEFVVRNDSPCGSTIGPIISALSGIQTADIGNPMLSMHSVREMCGTSDISYLCRLLKAFWS</sequence>
<reference evidence="4" key="1">
    <citation type="journal article" date="2014" name="PLoS ONE">
        <title>Transcriptome-Based Identification of ABC Transporters in the Western Tarnished Plant Bug Lygus hesperus.</title>
        <authorList>
            <person name="Hull J.J."/>
            <person name="Chaney K."/>
            <person name="Geib S.M."/>
            <person name="Fabrick J.A."/>
            <person name="Brent C.S."/>
            <person name="Walsh D."/>
            <person name="Lavine L.C."/>
        </authorList>
    </citation>
    <scope>NUCLEOTIDE SEQUENCE</scope>
</reference>
<dbReference type="GO" id="GO:0004177">
    <property type="term" value="F:aminopeptidase activity"/>
    <property type="evidence" value="ECO:0007669"/>
    <property type="project" value="UniProtKB-KW"/>
</dbReference>
<reference evidence="4" key="2">
    <citation type="submission" date="2014-07" db="EMBL/GenBank/DDBJ databases">
        <authorList>
            <person name="Hull J."/>
        </authorList>
    </citation>
    <scope>NUCLEOTIDE SEQUENCE</scope>
</reference>
<protein>
    <recommendedName>
        <fullName evidence="2">aspartyl aminopeptidase</fullName>
        <ecNumber evidence="2">3.4.11.21</ecNumber>
    </recommendedName>
</protein>
<comment type="catalytic activity">
    <reaction evidence="1">
        <text>Release of an N-terminal aspartate or glutamate from a peptide, with a preference for aspartate.</text>
        <dbReference type="EC" id="3.4.11.21"/>
    </reaction>
</comment>
<name>A0A0A9Y1J7_LYGHE</name>
<comment type="similarity">
    <text evidence="3">Belongs to the peptidase M18 family.</text>
</comment>
<keyword evidence="3 4" id="KW-0031">Aminopeptidase</keyword>
<evidence type="ECO:0000313" key="4">
    <source>
        <dbReference type="EMBL" id="JAG25511.1"/>
    </source>
</evidence>
<keyword evidence="3" id="KW-0862">Zinc</keyword>
<keyword evidence="3" id="KW-0378">Hydrolase</keyword>
<keyword evidence="3" id="KW-0645">Protease</keyword>